<dbReference type="GO" id="GO:0046983">
    <property type="term" value="F:protein dimerization activity"/>
    <property type="evidence" value="ECO:0007669"/>
    <property type="project" value="InterPro"/>
</dbReference>
<keyword evidence="3" id="KW-1185">Reference proteome</keyword>
<feature type="domain" description="HAT C-terminal dimerisation" evidence="1">
    <location>
        <begin position="1"/>
        <end position="48"/>
    </location>
</feature>
<dbReference type="AlphaFoldDB" id="A0AAV6L8V9"/>
<dbReference type="PANTHER" id="PTHR23272">
    <property type="entry name" value="BED FINGER-RELATED"/>
    <property type="match status" value="1"/>
</dbReference>
<comment type="caution">
    <text evidence="2">The sequence shown here is derived from an EMBL/GenBank/DDBJ whole genome shotgun (WGS) entry which is preliminary data.</text>
</comment>
<evidence type="ECO:0000259" key="1">
    <source>
        <dbReference type="Pfam" id="PF05699"/>
    </source>
</evidence>
<dbReference type="Proteomes" id="UP000823749">
    <property type="component" value="Chromosome 2"/>
</dbReference>
<evidence type="ECO:0000313" key="3">
    <source>
        <dbReference type="Proteomes" id="UP000823749"/>
    </source>
</evidence>
<proteinExistence type="predicted"/>
<dbReference type="EMBL" id="JACTNZ010000002">
    <property type="protein sequence ID" value="KAG5560864.1"/>
    <property type="molecule type" value="Genomic_DNA"/>
</dbReference>
<sequence length="86" mass="9799">MARDVLSIPISTIASESAFSVGGRIFDKYRSSLRPQIVEALICSRDWLFGGREIDIVNLDEIKMEREAIGPDPKVPRIWTTQELYM</sequence>
<reference evidence="2" key="1">
    <citation type="submission" date="2020-08" db="EMBL/GenBank/DDBJ databases">
        <title>Plant Genome Project.</title>
        <authorList>
            <person name="Zhang R.-G."/>
        </authorList>
    </citation>
    <scope>NUCLEOTIDE SEQUENCE</scope>
    <source>
        <strain evidence="2">WSP0</strain>
        <tissue evidence="2">Leaf</tissue>
    </source>
</reference>
<evidence type="ECO:0000313" key="2">
    <source>
        <dbReference type="EMBL" id="KAG5560864.1"/>
    </source>
</evidence>
<dbReference type="InterPro" id="IPR008906">
    <property type="entry name" value="HATC_C_dom"/>
</dbReference>
<gene>
    <name evidence="2" type="ORF">RHGRI_004024</name>
</gene>
<dbReference type="SUPFAM" id="SSF53098">
    <property type="entry name" value="Ribonuclease H-like"/>
    <property type="match status" value="1"/>
</dbReference>
<dbReference type="InterPro" id="IPR012337">
    <property type="entry name" value="RNaseH-like_sf"/>
</dbReference>
<dbReference type="Pfam" id="PF05699">
    <property type="entry name" value="Dimer_Tnp_hAT"/>
    <property type="match status" value="1"/>
</dbReference>
<organism evidence="2 3">
    <name type="scientific">Rhododendron griersonianum</name>
    <dbReference type="NCBI Taxonomy" id="479676"/>
    <lineage>
        <taxon>Eukaryota</taxon>
        <taxon>Viridiplantae</taxon>
        <taxon>Streptophyta</taxon>
        <taxon>Embryophyta</taxon>
        <taxon>Tracheophyta</taxon>
        <taxon>Spermatophyta</taxon>
        <taxon>Magnoliopsida</taxon>
        <taxon>eudicotyledons</taxon>
        <taxon>Gunneridae</taxon>
        <taxon>Pentapetalae</taxon>
        <taxon>asterids</taxon>
        <taxon>Ericales</taxon>
        <taxon>Ericaceae</taxon>
        <taxon>Ericoideae</taxon>
        <taxon>Rhodoreae</taxon>
        <taxon>Rhododendron</taxon>
    </lineage>
</organism>
<name>A0AAV6L8V9_9ERIC</name>
<accession>A0AAV6L8V9</accession>
<protein>
    <recommendedName>
        <fullName evidence="1">HAT C-terminal dimerisation domain-containing protein</fullName>
    </recommendedName>
</protein>